<evidence type="ECO:0000313" key="1">
    <source>
        <dbReference type="EMBL" id="AIW55176.1"/>
    </source>
</evidence>
<dbReference type="AlphaFoldDB" id="A0A0A0UUJ8"/>
<name>A0A0A0UUJ8_BIFBR</name>
<proteinExistence type="predicted"/>
<geneLocation type="plasmid" evidence="1">
    <name>megaplasmid pMP7017</name>
</geneLocation>
<dbReference type="RefSeq" id="WP_052791214.1">
    <property type="nucleotide sequence ID" value="NZ_JASPDM010000014.1"/>
</dbReference>
<dbReference type="EMBL" id="KM406416">
    <property type="protein sequence ID" value="AIW55176.1"/>
    <property type="molecule type" value="Genomic_DNA"/>
</dbReference>
<gene>
    <name evidence="1" type="ORF">B7017_p0122</name>
</gene>
<organism evidence="1">
    <name type="scientific">Bifidobacterium breve</name>
    <dbReference type="NCBI Taxonomy" id="1685"/>
    <lineage>
        <taxon>Bacteria</taxon>
        <taxon>Bacillati</taxon>
        <taxon>Actinomycetota</taxon>
        <taxon>Actinomycetes</taxon>
        <taxon>Bifidobacteriales</taxon>
        <taxon>Bifidobacteriaceae</taxon>
        <taxon>Bifidobacterium</taxon>
    </lineage>
</organism>
<protein>
    <submittedName>
        <fullName evidence="1">Helix-turn-helix DNA binding protein</fullName>
    </submittedName>
</protein>
<reference evidence="1" key="1">
    <citation type="journal article" date="2015" name="Appl. Environ. Microbiol.">
        <title>Discovery of a conjugative megaplasmid in Bifidobacterium breve.</title>
        <authorList>
            <person name="Bottacini F."/>
            <person name="O'Connell Motherway M."/>
            <person name="Casey E."/>
            <person name="McDonnell B."/>
            <person name="Mahony J."/>
            <person name="Ventura M."/>
            <person name="van Sinderen D."/>
        </authorList>
    </citation>
    <scope>NUCLEOTIDE SEQUENCE</scope>
    <source>
        <strain evidence="1">JCM 7017</strain>
        <plasmid evidence="1">megaplasmid pMP7017</plasmid>
    </source>
</reference>
<keyword evidence="1" id="KW-0614">Plasmid</keyword>
<accession>A0A0A0UUJ8</accession>
<sequence length="228" mass="25868">MSQYITVNEYAALHHKQPVSVRKLAQRGSLKSAKKIGGVWLIDKEEQYPDHRRSGSVKSFEMVRGMYLVDEIAYVEGLPSTYVRIGDQWCKKDVFRRQLDKTNPEPTPVPYDPFAGEDSERKMNAGWFEAAQNFGCLPRDTDFVRKELKRAATPDELAAVAAKFDAVKKSERTNVLGRFYGPEYEYTVREAVLELPDGVNAMSVEHEFRRMGIEADNYAPGVVAVRIG</sequence>